<evidence type="ECO:0000259" key="5">
    <source>
        <dbReference type="PROSITE" id="PS50893"/>
    </source>
</evidence>
<feature type="domain" description="ABC transporter" evidence="5">
    <location>
        <begin position="5"/>
        <end position="244"/>
    </location>
</feature>
<dbReference type="CDD" id="cd03255">
    <property type="entry name" value="ABC_MJ0796_LolCDE_FtsE"/>
    <property type="match status" value="1"/>
</dbReference>
<keyword evidence="7" id="KW-1185">Reference proteome</keyword>
<dbReference type="Gene3D" id="3.40.50.300">
    <property type="entry name" value="P-loop containing nucleotide triphosphate hydrolases"/>
    <property type="match status" value="1"/>
</dbReference>
<dbReference type="STRING" id="1122142.SAMN02910414_01301"/>
<dbReference type="SUPFAM" id="SSF52540">
    <property type="entry name" value="P-loop containing nucleoside triphosphate hydrolases"/>
    <property type="match status" value="1"/>
</dbReference>
<dbReference type="InterPro" id="IPR003439">
    <property type="entry name" value="ABC_transporter-like_ATP-bd"/>
</dbReference>
<gene>
    <name evidence="6" type="ORF">SAMN02910414_01301</name>
</gene>
<protein>
    <submittedName>
        <fullName evidence="6">Putative ABC transport system ATP-binding protein</fullName>
    </submittedName>
</protein>
<dbReference type="InterPro" id="IPR027417">
    <property type="entry name" value="P-loop_NTPase"/>
</dbReference>
<dbReference type="PROSITE" id="PS00211">
    <property type="entry name" value="ABC_TRANSPORTER_1"/>
    <property type="match status" value="1"/>
</dbReference>
<dbReference type="PANTHER" id="PTHR42798">
    <property type="entry name" value="LIPOPROTEIN-RELEASING SYSTEM ATP-BINDING PROTEIN LOLD"/>
    <property type="match status" value="1"/>
</dbReference>
<dbReference type="OrthoDB" id="9802264at2"/>
<reference evidence="6 7" key="1">
    <citation type="submission" date="2016-10" db="EMBL/GenBank/DDBJ databases">
        <authorList>
            <person name="de Groot N.N."/>
        </authorList>
    </citation>
    <scope>NUCLEOTIDE SEQUENCE [LARGE SCALE GENOMIC DNA]</scope>
    <source>
        <strain evidence="6 7">DSM 14045</strain>
    </source>
</reference>
<dbReference type="GO" id="GO:0005524">
    <property type="term" value="F:ATP binding"/>
    <property type="evidence" value="ECO:0007669"/>
    <property type="project" value="UniProtKB-KW"/>
</dbReference>
<evidence type="ECO:0000256" key="3">
    <source>
        <dbReference type="ARBA" id="ARBA00022741"/>
    </source>
</evidence>
<name>A0A1H3IYA0_9FIRM</name>
<dbReference type="Pfam" id="PF00005">
    <property type="entry name" value="ABC_tran"/>
    <property type="match status" value="1"/>
</dbReference>
<dbReference type="GO" id="GO:0016887">
    <property type="term" value="F:ATP hydrolysis activity"/>
    <property type="evidence" value="ECO:0007669"/>
    <property type="project" value="InterPro"/>
</dbReference>
<evidence type="ECO:0000256" key="4">
    <source>
        <dbReference type="ARBA" id="ARBA00022840"/>
    </source>
</evidence>
<dbReference type="GO" id="GO:0098796">
    <property type="term" value="C:membrane protein complex"/>
    <property type="evidence" value="ECO:0007669"/>
    <property type="project" value="UniProtKB-ARBA"/>
</dbReference>
<dbReference type="GO" id="GO:0022857">
    <property type="term" value="F:transmembrane transporter activity"/>
    <property type="evidence" value="ECO:0007669"/>
    <property type="project" value="UniProtKB-ARBA"/>
</dbReference>
<dbReference type="EMBL" id="FNPG01000013">
    <property type="protein sequence ID" value="SDY32700.1"/>
    <property type="molecule type" value="Genomic_DNA"/>
</dbReference>
<dbReference type="RefSeq" id="WP_074717239.1">
    <property type="nucleotide sequence ID" value="NZ_FNPG01000013.1"/>
</dbReference>
<dbReference type="InterPro" id="IPR017911">
    <property type="entry name" value="MacB-like_ATP-bd"/>
</dbReference>
<proteinExistence type="inferred from homology"/>
<accession>A0A1H3IYA0</accession>
<evidence type="ECO:0000256" key="1">
    <source>
        <dbReference type="ARBA" id="ARBA00005417"/>
    </source>
</evidence>
<dbReference type="AlphaFoldDB" id="A0A1H3IYA0"/>
<keyword evidence="2" id="KW-0813">Transport</keyword>
<evidence type="ECO:0000313" key="7">
    <source>
        <dbReference type="Proteomes" id="UP000183918"/>
    </source>
</evidence>
<dbReference type="FunFam" id="3.40.50.300:FF:000032">
    <property type="entry name" value="Export ABC transporter ATP-binding protein"/>
    <property type="match status" value="1"/>
</dbReference>
<comment type="similarity">
    <text evidence="1">Belongs to the ABC transporter superfamily.</text>
</comment>
<evidence type="ECO:0000313" key="6">
    <source>
        <dbReference type="EMBL" id="SDY32700.1"/>
    </source>
</evidence>
<organism evidence="6 7">
    <name type="scientific">Lachnobacterium bovis DSM 14045</name>
    <dbReference type="NCBI Taxonomy" id="1122142"/>
    <lineage>
        <taxon>Bacteria</taxon>
        <taxon>Bacillati</taxon>
        <taxon>Bacillota</taxon>
        <taxon>Clostridia</taxon>
        <taxon>Lachnospirales</taxon>
        <taxon>Lachnospiraceae</taxon>
        <taxon>Lachnobacterium</taxon>
    </lineage>
</organism>
<dbReference type="Proteomes" id="UP000183918">
    <property type="component" value="Unassembled WGS sequence"/>
</dbReference>
<dbReference type="PROSITE" id="PS50893">
    <property type="entry name" value="ABC_TRANSPORTER_2"/>
    <property type="match status" value="1"/>
</dbReference>
<dbReference type="InterPro" id="IPR003593">
    <property type="entry name" value="AAA+_ATPase"/>
</dbReference>
<evidence type="ECO:0000256" key="2">
    <source>
        <dbReference type="ARBA" id="ARBA00022448"/>
    </source>
</evidence>
<keyword evidence="3" id="KW-0547">Nucleotide-binding</keyword>
<dbReference type="PANTHER" id="PTHR42798:SF7">
    <property type="entry name" value="ALPHA-D-RIBOSE 1-METHYLPHOSPHONATE 5-TRIPHOSPHATE SYNTHASE SUBUNIT PHNL"/>
    <property type="match status" value="1"/>
</dbReference>
<dbReference type="SMART" id="SM00382">
    <property type="entry name" value="AAA"/>
    <property type="match status" value="1"/>
</dbReference>
<sequence length="251" mass="28077">MSELIIAKDLCKTFSNDSVQQHVLKNLNLEIHKGEFLVIMGNSGSGKSTLLYSLSGMDRPTLGKIIYEGEEIQNYSDEKLCVFRGKNTGFVFQQNFLNDTLTAIDNVMVCGLLTHKNRKKLAEKCKELLLKVGITEEDFNKFPSQLSGGQKQRVAVVRGIINNPPVLFADEPTGALNSDNTEKLLDILTKMNENGQTIVMVTHSIEAARRGDRVMYLEDGVIRDSISLGKFTSRDSSSNQKLNHFLEEMGW</sequence>
<keyword evidence="4 6" id="KW-0067">ATP-binding</keyword>
<dbReference type="InterPro" id="IPR017871">
    <property type="entry name" value="ABC_transporter-like_CS"/>
</dbReference>